<evidence type="ECO:0000313" key="1">
    <source>
        <dbReference type="EMBL" id="KAK3081399.1"/>
    </source>
</evidence>
<dbReference type="EMBL" id="JAWDJW010000175">
    <property type="protein sequence ID" value="KAK3081399.1"/>
    <property type="molecule type" value="Genomic_DNA"/>
</dbReference>
<protein>
    <submittedName>
        <fullName evidence="1">Uncharacterized protein</fullName>
    </submittedName>
</protein>
<evidence type="ECO:0000313" key="2">
    <source>
        <dbReference type="Proteomes" id="UP001186974"/>
    </source>
</evidence>
<gene>
    <name evidence="1" type="ORF">LTS18_007073</name>
</gene>
<dbReference type="Proteomes" id="UP001186974">
    <property type="component" value="Unassembled WGS sequence"/>
</dbReference>
<organism evidence="1 2">
    <name type="scientific">Coniosporium uncinatum</name>
    <dbReference type="NCBI Taxonomy" id="93489"/>
    <lineage>
        <taxon>Eukaryota</taxon>
        <taxon>Fungi</taxon>
        <taxon>Dikarya</taxon>
        <taxon>Ascomycota</taxon>
        <taxon>Pezizomycotina</taxon>
        <taxon>Dothideomycetes</taxon>
        <taxon>Dothideomycetes incertae sedis</taxon>
        <taxon>Coniosporium</taxon>
    </lineage>
</organism>
<proteinExistence type="predicted"/>
<keyword evidence="2" id="KW-1185">Reference proteome</keyword>
<name>A0ACC3DXS8_9PEZI</name>
<sequence>MEPTKESPTTSKPPSQLAPGATGSVKAVQEEQSLPKSKFVRMVNKGRITADFKAAVSKVYANAGVQAPSRPRQPLKIQLNILPVAAQLELFYLAKGAAKSIAEDLEASGSSEGSPSAESTKFSRTATPKPSPAAPTAENLVGQGVDLKRASARATSGPDNGGGEKEDCPKNKASGACGRKAPIDVNTMKVGERLNVGRKRSHRDETEEVEASTHSSDMENRPIKAAKRQRRTEGESEFRISNPPVVEKPKTRRSAVTEESTYNGTMDRLGLGRSGYIPPAQSQTPTTRQKASAPKPTTGPRESRSRTEESIPSADGNEEDDTPAAWRAAGGRRFRGVPTEATGPLPFWYSDIVAHEAARRGQDLEAEAQKGVF</sequence>
<comment type="caution">
    <text evidence="1">The sequence shown here is derived from an EMBL/GenBank/DDBJ whole genome shotgun (WGS) entry which is preliminary data.</text>
</comment>
<reference evidence="1" key="1">
    <citation type="submission" date="2024-09" db="EMBL/GenBank/DDBJ databases">
        <title>Black Yeasts Isolated from many extreme environments.</title>
        <authorList>
            <person name="Coleine C."/>
            <person name="Stajich J.E."/>
            <person name="Selbmann L."/>
        </authorList>
    </citation>
    <scope>NUCLEOTIDE SEQUENCE</scope>
    <source>
        <strain evidence="1">CCFEE 5737</strain>
    </source>
</reference>
<accession>A0ACC3DXS8</accession>